<organism evidence="1 2">
    <name type="scientific">Sulfuritalea hydrogenivorans sk43H</name>
    <dbReference type="NCBI Taxonomy" id="1223802"/>
    <lineage>
        <taxon>Bacteria</taxon>
        <taxon>Pseudomonadati</taxon>
        <taxon>Pseudomonadota</taxon>
        <taxon>Betaproteobacteria</taxon>
        <taxon>Nitrosomonadales</taxon>
        <taxon>Sterolibacteriaceae</taxon>
        <taxon>Sulfuritalea</taxon>
    </lineage>
</organism>
<gene>
    <name evidence="1" type="ORF">SUTH_00876</name>
</gene>
<name>W0SG41_9PROT</name>
<evidence type="ECO:0000313" key="1">
    <source>
        <dbReference type="EMBL" id="BAO28683.1"/>
    </source>
</evidence>
<sequence>MATIGGAVGAVPLGTITITQSGGTSFNGTVAAASLTQSAGTGTTTLNGSVSTSGVSGVSLTGTNLVVNAGITTTGGGGVMFNESGTIGTAAAGDIAASGAVSITAGGGLTTAGDVGGTTVSLSGVGIANTGIISGTTGVTVSAGTGALNNAGGTITNGGGVSTAPIVLKGDSMTLVGGTVTGGSGQVTLTSGTVGRAIRIGAAAVGGELELLQATLNVPTTTGGLVIGDPAHTGDITVAGTITTLTGASGGFTINNGYDLGGGPTSGRIVDNGSGLINVADHVKFRAYGNIGDSVNPIHVGANALSLMSSSELSSASTYINKTGALVVSGINGGGGQVFLTASGAITQTGDIVNVGTLKATTTVGGITLQNLGNTVTNLYLTAPGALAYKQTAGYTVVEASGNGMDFASGGNLNLAAVIAGGPLNIDAGSGDVSLSTTGAISISGPGKVLGRNLNFNFANSVTFSGGSTAGQSNDLTIKAGGNLTLNAASLTISGGTTAAGAGQNLKNDVVIEAGGLLSITTTGNFTMGGGTATSNASTAQAQANAFLTAGELKLKVGGNFRVNGGTANLTGGGEANASAIVLVKSGKTVDVTGDFILTGGKITGAGTKATAMAVFDPELPLEIKTGGNVAVVAGSTPSSSPTLLATASILNAGPIKFTIGGSGTFTHPDGAIAAVLGSGIDGGLIIAGGKGSGIYDVFDNPVTTNDYPISYKFTNGGALTLITDMTGYADALVKSRAPMGIDESLLGYINFSINTETITKSRRGAADQGNFKRRTAGQCS</sequence>
<protein>
    <recommendedName>
        <fullName evidence="3">Outer membrane autotransporter</fullName>
    </recommendedName>
</protein>
<proteinExistence type="predicted"/>
<evidence type="ECO:0008006" key="3">
    <source>
        <dbReference type="Google" id="ProtNLM"/>
    </source>
</evidence>
<accession>W0SG41</accession>
<dbReference type="KEGG" id="shd:SUTH_00876"/>
<dbReference type="EMBL" id="AP012547">
    <property type="protein sequence ID" value="BAO28683.1"/>
    <property type="molecule type" value="Genomic_DNA"/>
</dbReference>
<reference evidence="1 2" key="1">
    <citation type="journal article" date="2014" name="Syst. Appl. Microbiol.">
        <title>Complete genomes of freshwater sulfur oxidizers Sulfuricella denitrificans skB26 and Sulfuritalea hydrogenivorans sk43H: genetic insights into the sulfur oxidation pathway of betaproteobacteria.</title>
        <authorList>
            <person name="Watanabe T."/>
            <person name="Kojima H."/>
            <person name="Fukui M."/>
        </authorList>
    </citation>
    <scope>NUCLEOTIDE SEQUENCE [LARGE SCALE GENOMIC DNA]</scope>
    <source>
        <strain evidence="1">DSM22779</strain>
    </source>
</reference>
<dbReference type="AlphaFoldDB" id="W0SG41"/>
<dbReference type="Proteomes" id="UP000031637">
    <property type="component" value="Chromosome"/>
</dbReference>
<evidence type="ECO:0000313" key="2">
    <source>
        <dbReference type="Proteomes" id="UP000031637"/>
    </source>
</evidence>
<dbReference type="HOGENOM" id="CLU_358590_0_0_4"/>
<keyword evidence="2" id="KW-1185">Reference proteome</keyword>
<dbReference type="STRING" id="1223802.SUTH_00876"/>